<reference evidence="2" key="1">
    <citation type="submission" date="2018-06" db="EMBL/GenBank/DDBJ databases">
        <authorList>
            <person name="Zhirakovskaya E."/>
        </authorList>
    </citation>
    <scope>NUCLEOTIDE SEQUENCE</scope>
</reference>
<feature type="transmembrane region" description="Helical" evidence="1">
    <location>
        <begin position="6"/>
        <end position="27"/>
    </location>
</feature>
<organism evidence="2">
    <name type="scientific">hydrothermal vent metagenome</name>
    <dbReference type="NCBI Taxonomy" id="652676"/>
    <lineage>
        <taxon>unclassified sequences</taxon>
        <taxon>metagenomes</taxon>
        <taxon>ecological metagenomes</taxon>
    </lineage>
</organism>
<name>A0A3B0WKZ6_9ZZZZ</name>
<protein>
    <submittedName>
        <fullName evidence="2">Uncharacterized protein</fullName>
    </submittedName>
</protein>
<keyword evidence="1" id="KW-0472">Membrane</keyword>
<dbReference type="EMBL" id="UOFF01000246">
    <property type="protein sequence ID" value="VAW56545.1"/>
    <property type="molecule type" value="Genomic_DNA"/>
</dbReference>
<evidence type="ECO:0000256" key="1">
    <source>
        <dbReference type="SAM" id="Phobius"/>
    </source>
</evidence>
<evidence type="ECO:0000313" key="2">
    <source>
        <dbReference type="EMBL" id="VAW56545.1"/>
    </source>
</evidence>
<keyword evidence="1" id="KW-1133">Transmembrane helix</keyword>
<gene>
    <name evidence="2" type="ORF">MNBD_GAMMA07-362</name>
</gene>
<sequence>METLANIATVVVAIATVVAIFITIHSLRTSIDQFKEQLQLTVFSDYTKRYQEIMLNFPESINEDDFDFDELDKNNETTIKEKTLRYMRAYFDLCSEEYFLHSQGKIGENTWHEWKSGIEYAFSKTAFIKGWAIISLDTGYYPDFVKFVKQVMSNEKT</sequence>
<keyword evidence="1" id="KW-0812">Transmembrane</keyword>
<dbReference type="AlphaFoldDB" id="A0A3B0WKZ6"/>
<accession>A0A3B0WKZ6</accession>
<proteinExistence type="predicted"/>